<gene>
    <name evidence="2" type="ORF">GLAREA_03741</name>
</gene>
<dbReference type="RefSeq" id="XP_008082185.1">
    <property type="nucleotide sequence ID" value="XM_008083994.1"/>
</dbReference>
<accession>S3D0W1</accession>
<dbReference type="GeneID" id="19462796"/>
<name>S3D0W1_GLAL2</name>
<evidence type="ECO:0000313" key="2">
    <source>
        <dbReference type="EMBL" id="EPE30774.1"/>
    </source>
</evidence>
<keyword evidence="3" id="KW-1185">Reference proteome</keyword>
<protein>
    <submittedName>
        <fullName evidence="2">Cytochrome P450, putative</fullName>
    </submittedName>
</protein>
<dbReference type="KEGG" id="glz:GLAREA_03741"/>
<feature type="signal peptide" evidence="1">
    <location>
        <begin position="1"/>
        <end position="21"/>
    </location>
</feature>
<organism evidence="2 3">
    <name type="scientific">Glarea lozoyensis (strain ATCC 20868 / MF5171)</name>
    <dbReference type="NCBI Taxonomy" id="1116229"/>
    <lineage>
        <taxon>Eukaryota</taxon>
        <taxon>Fungi</taxon>
        <taxon>Dikarya</taxon>
        <taxon>Ascomycota</taxon>
        <taxon>Pezizomycotina</taxon>
        <taxon>Leotiomycetes</taxon>
        <taxon>Helotiales</taxon>
        <taxon>Helotiaceae</taxon>
        <taxon>Glarea</taxon>
    </lineage>
</organism>
<feature type="chain" id="PRO_5004507995" evidence="1">
    <location>
        <begin position="22"/>
        <end position="178"/>
    </location>
</feature>
<dbReference type="HOGENOM" id="CLU_1510748_0_0_1"/>
<keyword evidence="1" id="KW-0732">Signal</keyword>
<dbReference type="OrthoDB" id="1844152at2759"/>
<dbReference type="EMBL" id="KE145363">
    <property type="protein sequence ID" value="EPE30774.1"/>
    <property type="molecule type" value="Genomic_DNA"/>
</dbReference>
<dbReference type="AlphaFoldDB" id="S3D0W1"/>
<evidence type="ECO:0000313" key="3">
    <source>
        <dbReference type="Proteomes" id="UP000016922"/>
    </source>
</evidence>
<dbReference type="Proteomes" id="UP000016922">
    <property type="component" value="Unassembled WGS sequence"/>
</dbReference>
<proteinExistence type="predicted"/>
<evidence type="ECO:0000256" key="1">
    <source>
        <dbReference type="SAM" id="SignalP"/>
    </source>
</evidence>
<reference evidence="2 3" key="1">
    <citation type="journal article" date="2013" name="BMC Genomics">
        <title>Genomics-driven discovery of the pneumocandin biosynthetic gene cluster in the fungus Glarea lozoyensis.</title>
        <authorList>
            <person name="Chen L."/>
            <person name="Yue Q."/>
            <person name="Zhang X."/>
            <person name="Xiang M."/>
            <person name="Wang C."/>
            <person name="Li S."/>
            <person name="Che Y."/>
            <person name="Ortiz-Lopez F.J."/>
            <person name="Bills G.F."/>
            <person name="Liu X."/>
            <person name="An Z."/>
        </authorList>
    </citation>
    <scope>NUCLEOTIDE SEQUENCE [LARGE SCALE GENOMIC DNA]</scope>
    <source>
        <strain evidence="3">ATCC 20868 / MF5171</strain>
    </source>
</reference>
<sequence>MHTIAFLIIPALAFLFSRIRGRRPTYPHIPKLSKGVWSKWTGWEPLALFRLQEYESEGYRKYSKTGQPFVVKLFGIDAIIMPPKYLPLLSKFDRHTLSFAQHLNDNMSMEATVGDIAIANDMEIDLISKHINPNICIFESIPKDKADTYSYFAAAITELLAAEADFKFQELLGDFNGS</sequence>